<gene>
    <name evidence="9" type="ORF">IRJ41_010421</name>
</gene>
<evidence type="ECO:0000256" key="4">
    <source>
        <dbReference type="ARBA" id="ARBA00023136"/>
    </source>
</evidence>
<organism evidence="9 10">
    <name type="scientific">Triplophysa rosa</name>
    <name type="common">Cave loach</name>
    <dbReference type="NCBI Taxonomy" id="992332"/>
    <lineage>
        <taxon>Eukaryota</taxon>
        <taxon>Metazoa</taxon>
        <taxon>Chordata</taxon>
        <taxon>Craniata</taxon>
        <taxon>Vertebrata</taxon>
        <taxon>Euteleostomi</taxon>
        <taxon>Actinopterygii</taxon>
        <taxon>Neopterygii</taxon>
        <taxon>Teleostei</taxon>
        <taxon>Ostariophysi</taxon>
        <taxon>Cypriniformes</taxon>
        <taxon>Nemacheilidae</taxon>
        <taxon>Triplophysa</taxon>
    </lineage>
</organism>
<evidence type="ECO:0000256" key="5">
    <source>
        <dbReference type="SAM" id="MobiDB-lite"/>
    </source>
</evidence>
<proteinExistence type="predicted"/>
<dbReference type="PANTHER" id="PTHR31395:SF23">
    <property type="entry name" value="GEO05642P1"/>
    <property type="match status" value="1"/>
</dbReference>
<sequence length="247" mass="27141">MASPAAVFSILFAVLFAVTSADYACSFHSTSSGENKLTVICAYPVQWNVRFCCGTCDDRYCCSDPQKKLSKEAQKNCFSKIFENLIKPPPKSDDDVTTIAIIATIVGLIVFSVLFLVCWVCPCCILYKKCRNPTPMMGTHFLPQQIVINGGLYPPFQPLPNNLEYGTQPVPTGPFQGQPCVPRPPPPYQYQEAAGYPVPNTQPPYISDQHPVYPPAPSGVAQNQVPTDYTPPPAFNPVYVESSKTSY</sequence>
<dbReference type="PANTHER" id="PTHR31395">
    <property type="entry name" value="SHISA"/>
    <property type="match status" value="1"/>
</dbReference>
<feature type="domain" description="Shisa N-terminal" evidence="8">
    <location>
        <begin position="24"/>
        <end position="77"/>
    </location>
</feature>
<evidence type="ECO:0000259" key="8">
    <source>
        <dbReference type="Pfam" id="PF13908"/>
    </source>
</evidence>
<comment type="subcellular location">
    <subcellularLocation>
        <location evidence="1">Membrane</location>
    </subcellularLocation>
</comment>
<keyword evidence="3 6" id="KW-1133">Transmembrane helix</keyword>
<reference evidence="9" key="1">
    <citation type="submission" date="2021-02" db="EMBL/GenBank/DDBJ databases">
        <title>Comparative genomics reveals that relaxation of natural selection precedes convergent phenotypic evolution of cavefish.</title>
        <authorList>
            <person name="Peng Z."/>
        </authorList>
    </citation>
    <scope>NUCLEOTIDE SEQUENCE</scope>
    <source>
        <tissue evidence="9">Muscle</tissue>
    </source>
</reference>
<evidence type="ECO:0000256" key="3">
    <source>
        <dbReference type="ARBA" id="ARBA00022989"/>
    </source>
</evidence>
<name>A0A9W7T7J2_TRIRA</name>
<evidence type="ECO:0000313" key="10">
    <source>
        <dbReference type="Proteomes" id="UP001059041"/>
    </source>
</evidence>
<keyword evidence="7" id="KW-0732">Signal</keyword>
<protein>
    <recommendedName>
        <fullName evidence="8">Shisa N-terminal domain-containing protein</fullName>
    </recommendedName>
</protein>
<dbReference type="AlphaFoldDB" id="A0A9W7T7J2"/>
<dbReference type="EMBL" id="JAFHDT010000025">
    <property type="protein sequence ID" value="KAI7791139.1"/>
    <property type="molecule type" value="Genomic_DNA"/>
</dbReference>
<evidence type="ECO:0000313" key="9">
    <source>
        <dbReference type="EMBL" id="KAI7791139.1"/>
    </source>
</evidence>
<feature type="transmembrane region" description="Helical" evidence="6">
    <location>
        <begin position="99"/>
        <end position="127"/>
    </location>
</feature>
<evidence type="ECO:0000256" key="1">
    <source>
        <dbReference type="ARBA" id="ARBA00004370"/>
    </source>
</evidence>
<accession>A0A9W7T7J2</accession>
<feature type="region of interest" description="Disordered" evidence="5">
    <location>
        <begin position="207"/>
        <end position="247"/>
    </location>
</feature>
<dbReference type="InterPro" id="IPR026910">
    <property type="entry name" value="Shisa"/>
</dbReference>
<dbReference type="OrthoDB" id="9949323at2759"/>
<dbReference type="GO" id="GO:0016020">
    <property type="term" value="C:membrane"/>
    <property type="evidence" value="ECO:0007669"/>
    <property type="project" value="UniProtKB-SubCell"/>
</dbReference>
<comment type="caution">
    <text evidence="9">The sequence shown here is derived from an EMBL/GenBank/DDBJ whole genome shotgun (WGS) entry which is preliminary data.</text>
</comment>
<dbReference type="Proteomes" id="UP001059041">
    <property type="component" value="Linkage Group LG25"/>
</dbReference>
<dbReference type="InterPro" id="IPR053891">
    <property type="entry name" value="Shisa_N"/>
</dbReference>
<dbReference type="Pfam" id="PF13908">
    <property type="entry name" value="Shisa_N"/>
    <property type="match status" value="1"/>
</dbReference>
<keyword evidence="4 6" id="KW-0472">Membrane</keyword>
<evidence type="ECO:0000256" key="2">
    <source>
        <dbReference type="ARBA" id="ARBA00022692"/>
    </source>
</evidence>
<feature type="signal peptide" evidence="7">
    <location>
        <begin position="1"/>
        <end position="21"/>
    </location>
</feature>
<evidence type="ECO:0000256" key="7">
    <source>
        <dbReference type="SAM" id="SignalP"/>
    </source>
</evidence>
<keyword evidence="2 6" id="KW-0812">Transmembrane</keyword>
<feature type="chain" id="PRO_5040892597" description="Shisa N-terminal domain-containing protein" evidence="7">
    <location>
        <begin position="22"/>
        <end position="247"/>
    </location>
</feature>
<keyword evidence="10" id="KW-1185">Reference proteome</keyword>
<evidence type="ECO:0000256" key="6">
    <source>
        <dbReference type="SAM" id="Phobius"/>
    </source>
</evidence>